<dbReference type="InterPro" id="IPR035965">
    <property type="entry name" value="PAS-like_dom_sf"/>
</dbReference>
<dbReference type="SUPFAM" id="SSF55785">
    <property type="entry name" value="PYP-like sensor domain (PAS domain)"/>
    <property type="match status" value="1"/>
</dbReference>
<dbReference type="SMART" id="SM00052">
    <property type="entry name" value="EAL"/>
    <property type="match status" value="1"/>
</dbReference>
<protein>
    <submittedName>
        <fullName evidence="1">Uncharacterized protein</fullName>
    </submittedName>
</protein>
<dbReference type="InterPro" id="IPR000160">
    <property type="entry name" value="GGDEF_dom"/>
</dbReference>
<dbReference type="Gene3D" id="3.20.20.450">
    <property type="entry name" value="EAL domain"/>
    <property type="match status" value="1"/>
</dbReference>
<dbReference type="PANTHER" id="PTHR44757:SF2">
    <property type="entry name" value="BIOFILM ARCHITECTURE MAINTENANCE PROTEIN MBAA"/>
    <property type="match status" value="1"/>
</dbReference>
<dbReference type="KEGG" id="nch:A0U93_10470"/>
<dbReference type="InterPro" id="IPR001633">
    <property type="entry name" value="EAL_dom"/>
</dbReference>
<dbReference type="EMBL" id="CP014691">
    <property type="protein sequence ID" value="AQS88299.1"/>
    <property type="molecule type" value="Genomic_DNA"/>
</dbReference>
<dbReference type="Gene3D" id="3.30.70.270">
    <property type="match status" value="1"/>
</dbReference>
<dbReference type="Proteomes" id="UP000188604">
    <property type="component" value="Chromosome"/>
</dbReference>
<dbReference type="PROSITE" id="PS50113">
    <property type="entry name" value="PAC"/>
    <property type="match status" value="1"/>
</dbReference>
<dbReference type="SUPFAM" id="SSF55073">
    <property type="entry name" value="Nucleotide cyclase"/>
    <property type="match status" value="1"/>
</dbReference>
<dbReference type="Gene3D" id="3.30.450.20">
    <property type="entry name" value="PAS domain"/>
    <property type="match status" value="1"/>
</dbReference>
<dbReference type="STRING" id="320497.A0U93_10470"/>
<dbReference type="Pfam" id="PF00990">
    <property type="entry name" value="GGDEF"/>
    <property type="match status" value="1"/>
</dbReference>
<evidence type="ECO:0000313" key="1">
    <source>
        <dbReference type="EMBL" id="AQS88299.1"/>
    </source>
</evidence>
<dbReference type="PROSITE" id="PS50887">
    <property type="entry name" value="GGDEF"/>
    <property type="match status" value="1"/>
</dbReference>
<dbReference type="SUPFAM" id="SSF141868">
    <property type="entry name" value="EAL domain-like"/>
    <property type="match status" value="1"/>
</dbReference>
<sequence>MYRTISSGHIWRGNICNRSKSGNLYWVATTIIPKIGADGRIEAYVAYRFDITAEIEARNQMKRLARQDPLVGVLNRIGFNLHLASALRHRIDDSAMIVLVMLDLDNFKEINDIYGHGAGDDVLREITCRITAQCGDHAVISRLGGDEFALILHAKQDAPDLAGRLDDLRHNIEKPMNIGDVQIAIFTSIGYATGVPVLTDAEKLMKEADLALLAAKKAGGHRTVMFAPEMGIAALHRQMLMAEARDALRLGQFRIYYQPVINLHKGGVESCEALLRWHHPERGVLTPQVFSEVFQDFRLATGLGRFLRETVMRDLSRWRAEGVFAGSVAINLIMTDFEGDGLVHELAQLLDAHGLDSSSVILEVTETMFLSSGRAERVRRDLITLAERGFVIAFDDFGTGHASLTHLRELPLNYIKIDRSFVATMRTDERNRQIVIGIIELAHRLNLQVVAEGVEDEAQFRILRHFGCDAIQGYMFSRPIPMDKLPQSACRAADTLARLVSEPSDM</sequence>
<dbReference type="Pfam" id="PF00563">
    <property type="entry name" value="EAL"/>
    <property type="match status" value="1"/>
</dbReference>
<dbReference type="PROSITE" id="PS50883">
    <property type="entry name" value="EAL"/>
    <property type="match status" value="1"/>
</dbReference>
<keyword evidence="2" id="KW-1185">Reference proteome</keyword>
<accession>A0A1U9KRD5</accession>
<dbReference type="CDD" id="cd01949">
    <property type="entry name" value="GGDEF"/>
    <property type="match status" value="1"/>
</dbReference>
<organism evidence="1 2">
    <name type="scientific">Neoasaia chiangmaiensis</name>
    <dbReference type="NCBI Taxonomy" id="320497"/>
    <lineage>
        <taxon>Bacteria</taxon>
        <taxon>Pseudomonadati</taxon>
        <taxon>Pseudomonadota</taxon>
        <taxon>Alphaproteobacteria</taxon>
        <taxon>Acetobacterales</taxon>
        <taxon>Acetobacteraceae</taxon>
        <taxon>Neoasaia</taxon>
    </lineage>
</organism>
<reference evidence="1 2" key="1">
    <citation type="submission" date="2016-03" db="EMBL/GenBank/DDBJ databases">
        <title>Acetic acid bacteria sequencing.</title>
        <authorList>
            <person name="Brandt J."/>
            <person name="Jakob F."/>
            <person name="Vogel R.F."/>
        </authorList>
    </citation>
    <scope>NUCLEOTIDE SEQUENCE [LARGE SCALE GENOMIC DNA]</scope>
    <source>
        <strain evidence="1 2">NBRC 101099</strain>
    </source>
</reference>
<evidence type="ECO:0000313" key="2">
    <source>
        <dbReference type="Proteomes" id="UP000188604"/>
    </source>
</evidence>
<dbReference type="CDD" id="cd01948">
    <property type="entry name" value="EAL"/>
    <property type="match status" value="1"/>
</dbReference>
<dbReference type="InterPro" id="IPR052155">
    <property type="entry name" value="Biofilm_reg_signaling"/>
</dbReference>
<dbReference type="InterPro" id="IPR043128">
    <property type="entry name" value="Rev_trsase/Diguanyl_cyclase"/>
</dbReference>
<dbReference type="InterPro" id="IPR035919">
    <property type="entry name" value="EAL_sf"/>
</dbReference>
<name>A0A1U9KRD5_9PROT</name>
<dbReference type="InterPro" id="IPR000700">
    <property type="entry name" value="PAS-assoc_C"/>
</dbReference>
<dbReference type="SMART" id="SM00267">
    <property type="entry name" value="GGDEF"/>
    <property type="match status" value="1"/>
</dbReference>
<dbReference type="AlphaFoldDB" id="A0A1U9KRD5"/>
<proteinExistence type="predicted"/>
<dbReference type="NCBIfam" id="TIGR00254">
    <property type="entry name" value="GGDEF"/>
    <property type="match status" value="1"/>
</dbReference>
<gene>
    <name evidence="1" type="ORF">A0U93_10470</name>
</gene>
<dbReference type="PANTHER" id="PTHR44757">
    <property type="entry name" value="DIGUANYLATE CYCLASE DGCP"/>
    <property type="match status" value="1"/>
</dbReference>
<dbReference type="InterPro" id="IPR029787">
    <property type="entry name" value="Nucleotide_cyclase"/>
</dbReference>